<sequence>MKTIKFRNWELIVNDELTKLTYEKVEIGNADSCVCNECKNYSNYRENAFPEEIKNLFIEIGINYRKESEVTRYCKQNNGLHLYGGWFHFKGEFIGKNCEVPVRENSFTFELTKIEENFSIGFRNDNALSFFEDGKNLVQIEFETEIPWTIDKELEADLM</sequence>
<dbReference type="RefSeq" id="WP_369615029.1">
    <property type="nucleotide sequence ID" value="NZ_AP031573.1"/>
</dbReference>
<proteinExistence type="predicted"/>
<evidence type="ECO:0000313" key="1">
    <source>
        <dbReference type="EMBL" id="BFM43866.1"/>
    </source>
</evidence>
<gene>
    <name evidence="1" type="ORF">CFS9_25070</name>
</gene>
<accession>A0AAT9H391</accession>
<reference evidence="1" key="1">
    <citation type="submission" date="2024-05" db="EMBL/GenBank/DDBJ databases">
        <title>Whole-Genome Sequence of CFS9, a Potential Fish Probiotic Isolated from the Body Surface of Silurus asotus.</title>
        <authorList>
            <person name="Kojima M."/>
            <person name="Tobioka K."/>
            <person name="Yokota K."/>
            <person name="Nakatani H."/>
            <person name="Hori K."/>
            <person name="Tamaru Y."/>
            <person name="Okazaki F."/>
        </authorList>
    </citation>
    <scope>NUCLEOTIDE SEQUENCE</scope>
    <source>
        <strain evidence="1">CFS9</strain>
    </source>
</reference>
<protein>
    <recommendedName>
        <fullName evidence="2">Immunity protein 50</fullName>
    </recommendedName>
</protein>
<organism evidence="1">
    <name type="scientific">Flavobacterium sp. CFS9</name>
    <dbReference type="NCBI Taxonomy" id="3143118"/>
    <lineage>
        <taxon>Bacteria</taxon>
        <taxon>Pseudomonadati</taxon>
        <taxon>Bacteroidota</taxon>
        <taxon>Flavobacteriia</taxon>
        <taxon>Flavobacteriales</taxon>
        <taxon>Flavobacteriaceae</taxon>
        <taxon>Flavobacterium</taxon>
    </lineage>
</organism>
<dbReference type="EMBL" id="AP031573">
    <property type="protein sequence ID" value="BFM43866.1"/>
    <property type="molecule type" value="Genomic_DNA"/>
</dbReference>
<evidence type="ECO:0008006" key="2">
    <source>
        <dbReference type="Google" id="ProtNLM"/>
    </source>
</evidence>
<dbReference type="AlphaFoldDB" id="A0AAT9H391"/>
<name>A0AAT9H391_9FLAO</name>